<proteinExistence type="predicted"/>
<dbReference type="PANTHER" id="PTHR35730:SF2">
    <property type="entry name" value="KINETOCHORE PROTEIN SPC24 HOMOLOG-RELATED"/>
    <property type="match status" value="1"/>
</dbReference>
<comment type="caution">
    <text evidence="1">The sequence shown here is derived from an EMBL/GenBank/DDBJ whole genome shotgun (WGS) entry which is preliminary data.</text>
</comment>
<organism evidence="1 2">
    <name type="scientific">Mikania micrantha</name>
    <name type="common">bitter vine</name>
    <dbReference type="NCBI Taxonomy" id="192012"/>
    <lineage>
        <taxon>Eukaryota</taxon>
        <taxon>Viridiplantae</taxon>
        <taxon>Streptophyta</taxon>
        <taxon>Embryophyta</taxon>
        <taxon>Tracheophyta</taxon>
        <taxon>Spermatophyta</taxon>
        <taxon>Magnoliopsida</taxon>
        <taxon>eudicotyledons</taxon>
        <taxon>Gunneridae</taxon>
        <taxon>Pentapetalae</taxon>
        <taxon>asterids</taxon>
        <taxon>campanulids</taxon>
        <taxon>Asterales</taxon>
        <taxon>Asteraceae</taxon>
        <taxon>Asteroideae</taxon>
        <taxon>Heliantheae alliance</taxon>
        <taxon>Eupatorieae</taxon>
        <taxon>Mikania</taxon>
    </lineage>
</organism>
<dbReference type="AlphaFoldDB" id="A0A5N6LCZ1"/>
<keyword evidence="2" id="KW-1185">Reference proteome</keyword>
<dbReference type="PANTHER" id="PTHR35730">
    <property type="entry name" value="KINETOCHORE PROTEIN SPC24 HOMOLOG-RELATED"/>
    <property type="match status" value="1"/>
</dbReference>
<sequence length="104" mass="11972">MARKIDVQKLISYSDDLVQFLKTEKDINSLNHCIERSDGIRSRCRSDHAALQTSVQGYHKNIEMCKEKSQVAEAEVASDAEIHMLQKELDDEIQREALLVKDLR</sequence>
<dbReference type="GO" id="GO:0051983">
    <property type="term" value="P:regulation of chromosome segregation"/>
    <property type="evidence" value="ECO:0007669"/>
    <property type="project" value="InterPro"/>
</dbReference>
<dbReference type="Proteomes" id="UP000326396">
    <property type="component" value="Unassembled WGS sequence"/>
</dbReference>
<accession>A0A5N6LCZ1</accession>
<protein>
    <submittedName>
        <fullName evidence="1">Uncharacterized protein</fullName>
    </submittedName>
</protein>
<gene>
    <name evidence="1" type="ORF">E3N88_44105</name>
</gene>
<reference evidence="1 2" key="1">
    <citation type="submission" date="2019-05" db="EMBL/GenBank/DDBJ databases">
        <title>Mikania micrantha, genome provides insights into the molecular mechanism of rapid growth.</title>
        <authorList>
            <person name="Liu B."/>
        </authorList>
    </citation>
    <scope>NUCLEOTIDE SEQUENCE [LARGE SCALE GENOMIC DNA]</scope>
    <source>
        <strain evidence="1">NLD-2019</strain>
        <tissue evidence="1">Leaf</tissue>
    </source>
</reference>
<dbReference type="OrthoDB" id="1906227at2759"/>
<dbReference type="EMBL" id="SZYD01001601">
    <property type="protein sequence ID" value="KAD0533620.1"/>
    <property type="molecule type" value="Genomic_DNA"/>
</dbReference>
<evidence type="ECO:0000313" key="1">
    <source>
        <dbReference type="EMBL" id="KAD0533620.1"/>
    </source>
</evidence>
<evidence type="ECO:0000313" key="2">
    <source>
        <dbReference type="Proteomes" id="UP000326396"/>
    </source>
</evidence>
<dbReference type="InterPro" id="IPR044951">
    <property type="entry name" value="SPC24-like"/>
</dbReference>
<name>A0A5N6LCZ1_9ASTR</name>